<feature type="compositionally biased region" description="Low complexity" evidence="2">
    <location>
        <begin position="788"/>
        <end position="803"/>
    </location>
</feature>
<organism evidence="3 4">
    <name type="scientific">Linderina pennispora</name>
    <dbReference type="NCBI Taxonomy" id="61395"/>
    <lineage>
        <taxon>Eukaryota</taxon>
        <taxon>Fungi</taxon>
        <taxon>Fungi incertae sedis</taxon>
        <taxon>Zoopagomycota</taxon>
        <taxon>Kickxellomycotina</taxon>
        <taxon>Kickxellomycetes</taxon>
        <taxon>Kickxellales</taxon>
        <taxon>Kickxellaceae</taxon>
        <taxon>Linderina</taxon>
    </lineage>
</organism>
<feature type="region of interest" description="Disordered" evidence="2">
    <location>
        <begin position="669"/>
        <end position="812"/>
    </location>
</feature>
<dbReference type="GO" id="GO:0003677">
    <property type="term" value="F:DNA binding"/>
    <property type="evidence" value="ECO:0007669"/>
    <property type="project" value="InterPro"/>
</dbReference>
<dbReference type="Proteomes" id="UP000193922">
    <property type="component" value="Unassembled WGS sequence"/>
</dbReference>
<proteinExistence type="predicted"/>
<dbReference type="AlphaFoldDB" id="A0A1Y1WAB1"/>
<feature type="coiled-coil region" evidence="1">
    <location>
        <begin position="833"/>
        <end position="860"/>
    </location>
</feature>
<feature type="compositionally biased region" description="Low complexity" evidence="2">
    <location>
        <begin position="701"/>
        <end position="712"/>
    </location>
</feature>
<feature type="compositionally biased region" description="Low complexity" evidence="2">
    <location>
        <begin position="605"/>
        <end position="616"/>
    </location>
</feature>
<dbReference type="RefSeq" id="XP_040744069.1">
    <property type="nucleotide sequence ID" value="XM_040887188.1"/>
</dbReference>
<evidence type="ECO:0000256" key="1">
    <source>
        <dbReference type="SAM" id="Coils"/>
    </source>
</evidence>
<feature type="region of interest" description="Disordered" evidence="2">
    <location>
        <begin position="137"/>
        <end position="175"/>
    </location>
</feature>
<sequence length="874" mass="96960">MGSMALYSKQDLKDSQELYNNCGFISKKTRSIYAWRAALWVRYCKQRNQDYAVTEERLIQYLDWLFEIDLVNKINTKKSYVPDILRDHLGSVVCLWRIQTGNDPDLVSPKEGTRFQAKWDEILRSYPRRHERFQSRSYLLDGRGGDSNAGTPGVSLAMSPHQASVPPHTDAPDYRYQQHGSYQYKRYPTYESSQSRAPLPLPQTSQQQQQQQQQQLSPSPPHLGAGRALQWLHSGTWSALTARALFTVAISTWVDVVEPQRRAHAQTWPAASQQAPRGSLSGNVIRARNPLICAWNALAALLFHRWHIAGSPPPTFADSMWHGTLVIAPRSRTPSPSSDRRNSVLSDVTMEPSVAGFATIGERLDFVHSLLPDERLPMERVVRQRGLQCARESSFHGSGAGPALMQRNDARFGRPSSAYGGAGDGCLAPLVEGEAADRLYALSTANSGYYEPHHTIQRHKVIPPESLQQTIFPWVSTMQSTVPANTAVDERRNISRFLDFLHDLRIVLLQDMAVLKCCAAQLPRGMEMSSIVGNPIFCSPEFNAFCATMKVEAADELRVLQHDLEATINTMASRRSDNYGKQLGDGGIMLPSISKLHVHDDAMAGGSPHGSYSPTTSPSPPVNQRDMARNSISYVDSPRMSDTGYVQSSFRAPAGRMDDMGVSHSMPSRVMEHWGNSSNGNSSLMPKRRRDYGGGPVVLTPPSMAAANPNSPRGGFSSPPGQAATLHHSHHHPYHPSQRTPRSPQVGGNGSAARPNLSGNPLPPISQFVQPGSTPMLSPPATSGMLLSHVPQSQHQHQQEPSPNSRYADGPAAANEGVHHVDTNQICYLREENAQLRSRLQRLEQTVMQKQAEMQDWMNRVEQYIMRPNEPRTA</sequence>
<gene>
    <name evidence="3" type="ORF">DL89DRAFT_266698</name>
</gene>
<feature type="compositionally biased region" description="Polar residues" evidence="2">
    <location>
        <begin position="675"/>
        <end position="684"/>
    </location>
</feature>
<feature type="compositionally biased region" description="Polar residues" evidence="2">
    <location>
        <begin position="767"/>
        <end position="776"/>
    </location>
</feature>
<dbReference type="GeneID" id="63803836"/>
<dbReference type="Gene3D" id="1.10.443.20">
    <property type="entry name" value="Centromere DNA-binding protein complex CBF3 subunit, domain 2"/>
    <property type="match status" value="2"/>
</dbReference>
<name>A0A1Y1WAB1_9FUNG</name>
<evidence type="ECO:0000313" key="4">
    <source>
        <dbReference type="Proteomes" id="UP000193922"/>
    </source>
</evidence>
<evidence type="ECO:0000313" key="3">
    <source>
        <dbReference type="EMBL" id="ORX70490.1"/>
    </source>
</evidence>
<feature type="region of interest" description="Disordered" evidence="2">
    <location>
        <begin position="600"/>
        <end position="626"/>
    </location>
</feature>
<dbReference type="OrthoDB" id="5584977at2759"/>
<keyword evidence="4" id="KW-1185">Reference proteome</keyword>
<protein>
    <recommendedName>
        <fullName evidence="5">Ndc10 domain-containing protein</fullName>
    </recommendedName>
</protein>
<comment type="caution">
    <text evidence="3">The sequence shown here is derived from an EMBL/GenBank/DDBJ whole genome shotgun (WGS) entry which is preliminary data.</text>
</comment>
<dbReference type="EMBL" id="MCFD01000005">
    <property type="protein sequence ID" value="ORX70490.1"/>
    <property type="molecule type" value="Genomic_DNA"/>
</dbReference>
<accession>A0A1Y1WAB1</accession>
<feature type="region of interest" description="Disordered" evidence="2">
    <location>
        <begin position="192"/>
        <end position="225"/>
    </location>
</feature>
<keyword evidence="1" id="KW-0175">Coiled coil</keyword>
<reference evidence="3 4" key="1">
    <citation type="submission" date="2016-07" db="EMBL/GenBank/DDBJ databases">
        <title>Pervasive Adenine N6-methylation of Active Genes in Fungi.</title>
        <authorList>
            <consortium name="DOE Joint Genome Institute"/>
            <person name="Mondo S.J."/>
            <person name="Dannebaum R.O."/>
            <person name="Kuo R.C."/>
            <person name="Labutti K."/>
            <person name="Haridas S."/>
            <person name="Kuo A."/>
            <person name="Salamov A."/>
            <person name="Ahrendt S.R."/>
            <person name="Lipzen A."/>
            <person name="Sullivan W."/>
            <person name="Andreopoulos W.B."/>
            <person name="Clum A."/>
            <person name="Lindquist E."/>
            <person name="Daum C."/>
            <person name="Ramamoorthy G.K."/>
            <person name="Gryganskyi A."/>
            <person name="Culley D."/>
            <person name="Magnuson J.K."/>
            <person name="James T.Y."/>
            <person name="O'Malley M.A."/>
            <person name="Stajich J.E."/>
            <person name="Spatafora J.W."/>
            <person name="Visel A."/>
            <person name="Grigoriev I.V."/>
        </authorList>
    </citation>
    <scope>NUCLEOTIDE SEQUENCE [LARGE SCALE GENOMIC DNA]</scope>
    <source>
        <strain evidence="3 4">ATCC 12442</strain>
    </source>
</reference>
<feature type="compositionally biased region" description="Low complexity" evidence="2">
    <location>
        <begin position="202"/>
        <end position="217"/>
    </location>
</feature>
<evidence type="ECO:0008006" key="5">
    <source>
        <dbReference type="Google" id="ProtNLM"/>
    </source>
</evidence>
<dbReference type="InterPro" id="IPR038279">
    <property type="entry name" value="Ndc10_dom2_sf"/>
</dbReference>
<evidence type="ECO:0000256" key="2">
    <source>
        <dbReference type="SAM" id="MobiDB-lite"/>
    </source>
</evidence>